<proteinExistence type="predicted"/>
<keyword evidence="2" id="KW-1185">Reference proteome</keyword>
<gene>
    <name evidence="1" type="ORF">MTR67_038638</name>
</gene>
<dbReference type="Proteomes" id="UP001234989">
    <property type="component" value="Chromosome 9"/>
</dbReference>
<reference evidence="1" key="1">
    <citation type="submission" date="2023-08" db="EMBL/GenBank/DDBJ databases">
        <title>A de novo genome assembly of Solanum verrucosum Schlechtendal, a Mexican diploid species geographically isolated from the other diploid A-genome species in potato relatives.</title>
        <authorList>
            <person name="Hosaka K."/>
        </authorList>
    </citation>
    <scope>NUCLEOTIDE SEQUENCE</scope>
    <source>
        <tissue evidence="1">Young leaves</tissue>
    </source>
</reference>
<dbReference type="EMBL" id="CP133620">
    <property type="protein sequence ID" value="WMV45253.1"/>
    <property type="molecule type" value="Genomic_DNA"/>
</dbReference>
<name>A0AAF0UG88_SOLVR</name>
<dbReference type="PANTHER" id="PTHR33180:SF31">
    <property type="entry name" value="POLYPROTEIN PROTEIN"/>
    <property type="match status" value="1"/>
</dbReference>
<evidence type="ECO:0000313" key="1">
    <source>
        <dbReference type="EMBL" id="WMV45253.1"/>
    </source>
</evidence>
<organism evidence="1 2">
    <name type="scientific">Solanum verrucosum</name>
    <dbReference type="NCBI Taxonomy" id="315347"/>
    <lineage>
        <taxon>Eukaryota</taxon>
        <taxon>Viridiplantae</taxon>
        <taxon>Streptophyta</taxon>
        <taxon>Embryophyta</taxon>
        <taxon>Tracheophyta</taxon>
        <taxon>Spermatophyta</taxon>
        <taxon>Magnoliopsida</taxon>
        <taxon>eudicotyledons</taxon>
        <taxon>Gunneridae</taxon>
        <taxon>Pentapetalae</taxon>
        <taxon>asterids</taxon>
        <taxon>lamiids</taxon>
        <taxon>Solanales</taxon>
        <taxon>Solanaceae</taxon>
        <taxon>Solanoideae</taxon>
        <taxon>Solaneae</taxon>
        <taxon>Solanum</taxon>
    </lineage>
</organism>
<accession>A0AAF0UG88</accession>
<feature type="non-terminal residue" evidence="1">
    <location>
        <position position="135"/>
    </location>
</feature>
<sequence>MLVRIYNKAEGSDKVFRDLKNDFSTLSQTIADGARIEKKDLNVVARYWFGFTSNNLMSSQNEFILRHDKGGVPFRVAIDFRITPASSTNIRRIEAECFRDDVARRKPSPPEFTLVVDPATLAPKTRTRVPYMEQA</sequence>
<evidence type="ECO:0000313" key="2">
    <source>
        <dbReference type="Proteomes" id="UP001234989"/>
    </source>
</evidence>
<protein>
    <submittedName>
        <fullName evidence="1">Uncharacterized protein</fullName>
    </submittedName>
</protein>
<dbReference type="PANTHER" id="PTHR33180">
    <property type="entry name" value="PHOTOSYSTEM II CP43 REACTION CENTER PROTEIN"/>
    <property type="match status" value="1"/>
</dbReference>
<dbReference type="AlphaFoldDB" id="A0AAF0UG88"/>